<feature type="region of interest" description="Disordered" evidence="1">
    <location>
        <begin position="1"/>
        <end position="85"/>
    </location>
</feature>
<name>A0A195D6M3_9HYME</name>
<evidence type="ECO:0000313" key="3">
    <source>
        <dbReference type="Proteomes" id="UP000078542"/>
    </source>
</evidence>
<evidence type="ECO:0000256" key="1">
    <source>
        <dbReference type="SAM" id="MobiDB-lite"/>
    </source>
</evidence>
<gene>
    <name evidence="2" type="ORF">ALC62_00529</name>
</gene>
<keyword evidence="2" id="KW-0489">Methyltransferase</keyword>
<dbReference type="STRING" id="456900.A0A195D6M3"/>
<dbReference type="EMBL" id="KQ976760">
    <property type="protein sequence ID" value="KYN08545.1"/>
    <property type="molecule type" value="Genomic_DNA"/>
</dbReference>
<proteinExistence type="predicted"/>
<dbReference type="PANTHER" id="PTHR22807:SF30">
    <property type="entry name" value="28S RRNA (CYTOSINE(4447)-C(5))-METHYLTRANSFERASE-RELATED"/>
    <property type="match status" value="1"/>
</dbReference>
<dbReference type="Proteomes" id="UP000078542">
    <property type="component" value="Unassembled WGS sequence"/>
</dbReference>
<protein>
    <submittedName>
        <fullName evidence="2">Putative ribosomal RNA methyltransferase NOP2</fullName>
    </submittedName>
</protein>
<feature type="compositionally biased region" description="Basic residues" evidence="1">
    <location>
        <begin position="59"/>
        <end position="68"/>
    </location>
</feature>
<keyword evidence="2" id="KW-0808">Transferase</keyword>
<feature type="compositionally biased region" description="Basic and acidic residues" evidence="1">
    <location>
        <begin position="7"/>
        <end position="16"/>
    </location>
</feature>
<feature type="compositionally biased region" description="Basic and acidic residues" evidence="1">
    <location>
        <begin position="38"/>
        <end position="58"/>
    </location>
</feature>
<feature type="compositionally biased region" description="Acidic residues" evidence="1">
    <location>
        <begin position="106"/>
        <end position="126"/>
    </location>
</feature>
<dbReference type="AlphaFoldDB" id="A0A195D6M3"/>
<evidence type="ECO:0000313" key="2">
    <source>
        <dbReference type="EMBL" id="KYN08545.1"/>
    </source>
</evidence>
<dbReference type="PANTHER" id="PTHR22807">
    <property type="entry name" value="NOP2 YEAST -RELATED NOL1/NOP2/FMU SUN DOMAIN-CONTAINING"/>
    <property type="match status" value="1"/>
</dbReference>
<dbReference type="GO" id="GO:0009383">
    <property type="term" value="F:rRNA (cytosine-C5-)-methyltransferase activity"/>
    <property type="evidence" value="ECO:0007669"/>
    <property type="project" value="TreeGrafter"/>
</dbReference>
<dbReference type="GO" id="GO:0000470">
    <property type="term" value="P:maturation of LSU-rRNA"/>
    <property type="evidence" value="ECO:0007669"/>
    <property type="project" value="TreeGrafter"/>
</dbReference>
<feature type="compositionally biased region" description="Basic residues" evidence="1">
    <location>
        <begin position="17"/>
        <end position="31"/>
    </location>
</feature>
<dbReference type="Gene3D" id="3.30.70.1170">
    <property type="entry name" value="Sun protein, domain 3"/>
    <property type="match status" value="1"/>
</dbReference>
<sequence length="316" mass="37215">MGRKGKFNKDLSDRGRKLSHRQKQRARKRLLKNQQLKDNAKKLFEKKTNVEEKIYKKDKQNKKTKSMKVKTNLKSESDNDNNQIEDEKMEICSNKQIIKLEKNENEENMSEDGEDMSEDEQDTNEDDNQLFSTAKLKKTFKIKQFMKDNIESDVEEMVSSDMRKNLLKMNRWRKDEKENDKSEQLLLLNPFNSIYRSFNYLICQAPINRGVNLDPIGKWTKIGLVVYSSQVLMGATPEYLAGHYMIQGASSIKTNKAEVDIQGFTNYRQHRFHSSLKLTERFYPHVHNMDGFFVAKLKNFFNNIPNQNSTRKKMSD</sequence>
<dbReference type="Gene3D" id="3.40.50.150">
    <property type="entry name" value="Vaccinia Virus protein VP39"/>
    <property type="match status" value="1"/>
</dbReference>
<keyword evidence="3" id="KW-1185">Reference proteome</keyword>
<dbReference type="GO" id="GO:0070475">
    <property type="term" value="P:rRNA base methylation"/>
    <property type="evidence" value="ECO:0007669"/>
    <property type="project" value="TreeGrafter"/>
</dbReference>
<reference evidence="2 3" key="1">
    <citation type="submission" date="2016-03" db="EMBL/GenBank/DDBJ databases">
        <title>Cyphomyrmex costatus WGS genome.</title>
        <authorList>
            <person name="Nygaard S."/>
            <person name="Hu H."/>
            <person name="Boomsma J."/>
            <person name="Zhang G."/>
        </authorList>
    </citation>
    <scope>NUCLEOTIDE SEQUENCE [LARGE SCALE GENOMIC DNA]</scope>
    <source>
        <strain evidence="2">MS0001</strain>
        <tissue evidence="2">Whole body</tissue>
    </source>
</reference>
<dbReference type="InterPro" id="IPR029063">
    <property type="entry name" value="SAM-dependent_MTases_sf"/>
</dbReference>
<accession>A0A195D6M3</accession>
<organism evidence="2 3">
    <name type="scientific">Cyphomyrmex costatus</name>
    <dbReference type="NCBI Taxonomy" id="456900"/>
    <lineage>
        <taxon>Eukaryota</taxon>
        <taxon>Metazoa</taxon>
        <taxon>Ecdysozoa</taxon>
        <taxon>Arthropoda</taxon>
        <taxon>Hexapoda</taxon>
        <taxon>Insecta</taxon>
        <taxon>Pterygota</taxon>
        <taxon>Neoptera</taxon>
        <taxon>Endopterygota</taxon>
        <taxon>Hymenoptera</taxon>
        <taxon>Apocrita</taxon>
        <taxon>Aculeata</taxon>
        <taxon>Formicoidea</taxon>
        <taxon>Formicidae</taxon>
        <taxon>Myrmicinae</taxon>
        <taxon>Cyphomyrmex</taxon>
    </lineage>
</organism>
<dbReference type="InterPro" id="IPR023267">
    <property type="entry name" value="RCMT"/>
</dbReference>
<dbReference type="GO" id="GO:0005730">
    <property type="term" value="C:nucleolus"/>
    <property type="evidence" value="ECO:0007669"/>
    <property type="project" value="TreeGrafter"/>
</dbReference>
<feature type="region of interest" description="Disordered" evidence="1">
    <location>
        <begin position="99"/>
        <end position="126"/>
    </location>
</feature>